<accession>A0A150P1I8</accession>
<dbReference type="Pfam" id="PF13385">
    <property type="entry name" value="Laminin_G_3"/>
    <property type="match status" value="1"/>
</dbReference>
<evidence type="ECO:0000313" key="3">
    <source>
        <dbReference type="EMBL" id="KYG06731.1"/>
    </source>
</evidence>
<dbReference type="EMBL" id="JEME01001570">
    <property type="protein sequence ID" value="KYG06731.1"/>
    <property type="molecule type" value="Genomic_DNA"/>
</dbReference>
<name>A0A150P1I8_SORCE</name>
<reference evidence="4 5" key="1">
    <citation type="submission" date="2014-02" db="EMBL/GenBank/DDBJ databases">
        <title>The small core and large imbalanced accessory genome model reveals a collaborative survival strategy of Sorangium cellulosum strains in nature.</title>
        <authorList>
            <person name="Han K."/>
            <person name="Peng R."/>
            <person name="Blom J."/>
            <person name="Li Y.-Z."/>
        </authorList>
    </citation>
    <scope>NUCLEOTIDE SEQUENCE [LARGE SCALE GENOMIC DNA]</scope>
    <source>
        <strain evidence="3 4">So0007-03</strain>
        <strain evidence="2 5">So0157-18</strain>
    </source>
</reference>
<comment type="caution">
    <text evidence="2">The sequence shown here is derived from an EMBL/GenBank/DDBJ whole genome shotgun (WGS) entry which is preliminary data.</text>
</comment>
<dbReference type="EMBL" id="JELX01004314">
    <property type="protein sequence ID" value="KYF49001.1"/>
    <property type="molecule type" value="Genomic_DNA"/>
</dbReference>
<evidence type="ECO:0000313" key="4">
    <source>
        <dbReference type="Proteomes" id="UP000075502"/>
    </source>
</evidence>
<dbReference type="Gene3D" id="2.60.120.200">
    <property type="match status" value="1"/>
</dbReference>
<dbReference type="AlphaFoldDB" id="A0A150P1I8"/>
<gene>
    <name evidence="2" type="ORF">BE04_14490</name>
    <name evidence="3" type="ORF">BE21_33155</name>
</gene>
<sequence>MVLLLGLSGCGADVEIAVGRMNPAPPAGGGEASGGGEGGSGGVGGSGGEAGSGGEGGSGATPCDALPSLIHRYTFDGTGAVVADTVGGADGEILGGASLDGGGGLALDGEDDYVDLPAGLLSGLRDVTVMAWVARDGGGAYLRIIDFGIGSGGEDPVEGDGSVGESYLVITPSTGFDARGVAALASDSGAAGEVAIPTTPTLDDGEIHQVAVVFDGAAASLALYLDGALLGSAPVGFPLSAIQDVNNWLGRSQFDQDPYFGGRYDELRIYGEALAGCAIEAAWTAGPDRP</sequence>
<dbReference type="InterPro" id="IPR013320">
    <property type="entry name" value="ConA-like_dom_sf"/>
</dbReference>
<dbReference type="SUPFAM" id="SSF49899">
    <property type="entry name" value="Concanavalin A-like lectins/glucanases"/>
    <property type="match status" value="1"/>
</dbReference>
<organism evidence="2 5">
    <name type="scientific">Sorangium cellulosum</name>
    <name type="common">Polyangium cellulosum</name>
    <dbReference type="NCBI Taxonomy" id="56"/>
    <lineage>
        <taxon>Bacteria</taxon>
        <taxon>Pseudomonadati</taxon>
        <taxon>Myxococcota</taxon>
        <taxon>Polyangia</taxon>
        <taxon>Polyangiales</taxon>
        <taxon>Polyangiaceae</taxon>
        <taxon>Sorangium</taxon>
    </lineage>
</organism>
<evidence type="ECO:0000313" key="5">
    <source>
        <dbReference type="Proteomes" id="UP000075604"/>
    </source>
</evidence>
<dbReference type="Proteomes" id="UP000075502">
    <property type="component" value="Unassembled WGS sequence"/>
</dbReference>
<evidence type="ECO:0008006" key="6">
    <source>
        <dbReference type="Google" id="ProtNLM"/>
    </source>
</evidence>
<protein>
    <recommendedName>
        <fullName evidence="6">LamG-like jellyroll fold domain-containing protein</fullName>
    </recommendedName>
</protein>
<dbReference type="Proteomes" id="UP000075604">
    <property type="component" value="Unassembled WGS sequence"/>
</dbReference>
<evidence type="ECO:0000313" key="2">
    <source>
        <dbReference type="EMBL" id="KYF49001.1"/>
    </source>
</evidence>
<feature type="compositionally biased region" description="Gly residues" evidence="1">
    <location>
        <begin position="27"/>
        <end position="59"/>
    </location>
</feature>
<proteinExistence type="predicted"/>
<evidence type="ECO:0000256" key="1">
    <source>
        <dbReference type="SAM" id="MobiDB-lite"/>
    </source>
</evidence>
<feature type="region of interest" description="Disordered" evidence="1">
    <location>
        <begin position="25"/>
        <end position="60"/>
    </location>
</feature>